<evidence type="ECO:0000256" key="2">
    <source>
        <dbReference type="ARBA" id="ARBA00022475"/>
    </source>
</evidence>
<feature type="transmembrane region" description="Helical" evidence="9">
    <location>
        <begin position="181"/>
        <end position="201"/>
    </location>
</feature>
<dbReference type="CDD" id="cd16015">
    <property type="entry name" value="LTA_synthase"/>
    <property type="match status" value="1"/>
</dbReference>
<dbReference type="EMBL" id="JRNS01000102">
    <property type="protein sequence ID" value="KGF55368.1"/>
    <property type="molecule type" value="Genomic_DNA"/>
</dbReference>
<dbReference type="GO" id="GO:0005886">
    <property type="term" value="C:plasma membrane"/>
    <property type="evidence" value="ECO:0007669"/>
    <property type="project" value="UniProtKB-SubCell"/>
</dbReference>
<comment type="caution">
    <text evidence="11">The sequence shown here is derived from an EMBL/GenBank/DDBJ whole genome shotgun (WGS) entry which is preliminary data.</text>
</comment>
<dbReference type="Gene3D" id="3.40.720.10">
    <property type="entry name" value="Alkaline Phosphatase, subunit A"/>
    <property type="match status" value="1"/>
</dbReference>
<feature type="transmembrane region" description="Helical" evidence="9">
    <location>
        <begin position="136"/>
        <end position="160"/>
    </location>
</feature>
<gene>
    <name evidence="11" type="ORF">HMPREF0661_01520</name>
</gene>
<dbReference type="InterPro" id="IPR000917">
    <property type="entry name" value="Sulfatase_N"/>
</dbReference>
<dbReference type="Proteomes" id="UP000029578">
    <property type="component" value="Unassembled WGS sequence"/>
</dbReference>
<feature type="binding site" evidence="8">
    <location>
        <position position="516"/>
    </location>
    <ligand>
        <name>Mn(2+)</name>
        <dbReference type="ChEBI" id="CHEBI:29035"/>
    </ligand>
</feature>
<dbReference type="InterPro" id="IPR017850">
    <property type="entry name" value="Alkaline_phosphatase_core_sf"/>
</dbReference>
<sequence>MKRLLTTTFGSPIALVLNLLLAYAIFFIARLTYFFVNYSYFIDGLSASSLWMWVRGSLLFDTTAILYTHILYIVMMLLPLWRKENQAYHRLCKWVFMVVNALSLAINLADSVYFPFTLRRTTTSVFREFDNENNIAGILFHNAITHWYLILIFIIVLWLTNKLYVMPHTDHSHYKSLRQRLVYGAQLFVCLAVAAVLTVAGCRGGLQSGVRPITISNANQYVERPTDCALVLNTPFALIRTIGKSDFIVPDYFPSLAAATEVYNPIMWMAYKAPGPASNVRLPNKKNIVILIVESFGREYIGGFNRDFFGGKYKGYTPNVDKLINKSLVYRFSYCNGRKSIDGMPSILCSIPRFGEPFILTPASMNNYTGMPGLLSKWGYQTAFFHGANRGSMGFLAFANKIGFQHYYGRQDYDEDPRFGGDKDFDGNWGIWDEPFLQYYCAKMGEMKQPFMTALFTVSSHDPFVVPEKYKNIYKEEHLPIQKCIRYTDMAIGKFFESASKQPWFKNTIFVLTSDHTNQSDHEQYKTDIGGFCSPIIIYDPSGEIKPGRVDGVAQQIDIMPTLLFHIGYNATPYLAFGKDLLHTPAKDTWAVNYLNGIYQYVKYGYVLQWDGKQTKAIYRVTDALMKHNLLGHVPEQAKMERELKAIIYQYMYRMVHDKMHPTINNPEDL</sequence>
<dbReference type="AlphaFoldDB" id="A0A096B7K5"/>
<evidence type="ECO:0000259" key="10">
    <source>
        <dbReference type="Pfam" id="PF00884"/>
    </source>
</evidence>
<evidence type="ECO:0000256" key="5">
    <source>
        <dbReference type="ARBA" id="ARBA00023136"/>
    </source>
</evidence>
<name>A0A096B7K5_9BACT</name>
<keyword evidence="7" id="KW-0464">Manganese</keyword>
<keyword evidence="4 9" id="KW-1133">Transmembrane helix</keyword>
<feature type="transmembrane region" description="Helical" evidence="9">
    <location>
        <begin position="94"/>
        <end position="116"/>
    </location>
</feature>
<feature type="transmembrane region" description="Helical" evidence="9">
    <location>
        <begin position="12"/>
        <end position="36"/>
    </location>
</feature>
<dbReference type="PANTHER" id="PTHR47371">
    <property type="entry name" value="LIPOTEICHOIC ACID SYNTHASE"/>
    <property type="match status" value="1"/>
</dbReference>
<evidence type="ECO:0000256" key="7">
    <source>
        <dbReference type="PIRSR" id="PIRSR005091-2"/>
    </source>
</evidence>
<dbReference type="PANTHER" id="PTHR47371:SF3">
    <property type="entry name" value="PHOSPHOGLYCEROL TRANSFERASE I"/>
    <property type="match status" value="1"/>
</dbReference>
<feature type="transmembrane region" description="Helical" evidence="9">
    <location>
        <begin position="56"/>
        <end position="82"/>
    </location>
</feature>
<protein>
    <submittedName>
        <fullName evidence="11">Sulfatase</fullName>
    </submittedName>
</protein>
<evidence type="ECO:0000256" key="6">
    <source>
        <dbReference type="PIRSR" id="PIRSR005091-1"/>
    </source>
</evidence>
<accession>A0A096B7K5</accession>
<feature type="binding site" evidence="8">
    <location>
        <position position="294"/>
    </location>
    <ligand>
        <name>Mn(2+)</name>
        <dbReference type="ChEBI" id="CHEBI:29035"/>
    </ligand>
</feature>
<evidence type="ECO:0000256" key="3">
    <source>
        <dbReference type="ARBA" id="ARBA00022692"/>
    </source>
</evidence>
<evidence type="ECO:0000256" key="4">
    <source>
        <dbReference type="ARBA" id="ARBA00022989"/>
    </source>
</evidence>
<evidence type="ECO:0000313" key="12">
    <source>
        <dbReference type="Proteomes" id="UP000029578"/>
    </source>
</evidence>
<feature type="domain" description="Sulfatase N-terminal" evidence="10">
    <location>
        <begin position="286"/>
        <end position="568"/>
    </location>
</feature>
<dbReference type="GO" id="GO:0046872">
    <property type="term" value="F:metal ion binding"/>
    <property type="evidence" value="ECO:0007669"/>
    <property type="project" value="UniProtKB-KW"/>
</dbReference>
<organism evidence="11 12">
    <name type="scientific">Prevotella melaninogenica DNF00666</name>
    <dbReference type="NCBI Taxonomy" id="1401073"/>
    <lineage>
        <taxon>Bacteria</taxon>
        <taxon>Pseudomonadati</taxon>
        <taxon>Bacteroidota</taxon>
        <taxon>Bacteroidia</taxon>
        <taxon>Bacteroidales</taxon>
        <taxon>Prevotellaceae</taxon>
        <taxon>Prevotella</taxon>
    </lineage>
</organism>
<keyword evidence="7" id="KW-0479">Metal-binding</keyword>
<evidence type="ECO:0000313" key="11">
    <source>
        <dbReference type="EMBL" id="KGF55368.1"/>
    </source>
</evidence>
<evidence type="ECO:0000256" key="8">
    <source>
        <dbReference type="PIRSR" id="PIRSR005091-3"/>
    </source>
</evidence>
<evidence type="ECO:0000256" key="9">
    <source>
        <dbReference type="SAM" id="Phobius"/>
    </source>
</evidence>
<dbReference type="RefSeq" id="WP_036861998.1">
    <property type="nucleotide sequence ID" value="NZ_JRNS01000102.1"/>
</dbReference>
<dbReference type="Pfam" id="PF00884">
    <property type="entry name" value="Sulfatase"/>
    <property type="match status" value="1"/>
</dbReference>
<keyword evidence="5 9" id="KW-0472">Membrane</keyword>
<evidence type="ECO:0000256" key="1">
    <source>
        <dbReference type="ARBA" id="ARBA00004651"/>
    </source>
</evidence>
<dbReference type="InterPro" id="IPR012160">
    <property type="entry name" value="LtaS-like"/>
</dbReference>
<reference evidence="11 12" key="1">
    <citation type="submission" date="2014-07" db="EMBL/GenBank/DDBJ databases">
        <authorList>
            <person name="McCorrison J."/>
            <person name="Sanka R."/>
            <person name="Torralba M."/>
            <person name="Gillis M."/>
            <person name="Haft D.H."/>
            <person name="Methe B."/>
            <person name="Sutton G."/>
            <person name="Nelson K.E."/>
        </authorList>
    </citation>
    <scope>NUCLEOTIDE SEQUENCE [LARGE SCALE GENOMIC DNA]</scope>
    <source>
        <strain evidence="11 12">DNF00666</strain>
    </source>
</reference>
<dbReference type="InterPro" id="IPR050448">
    <property type="entry name" value="OpgB/LTA_synthase_biosynth"/>
</dbReference>
<keyword evidence="3 9" id="KW-0812">Transmembrane</keyword>
<keyword evidence="2" id="KW-1003">Cell membrane</keyword>
<feature type="binding site" evidence="8">
    <location>
        <position position="515"/>
    </location>
    <ligand>
        <name>Mn(2+)</name>
        <dbReference type="ChEBI" id="CHEBI:29035"/>
    </ligand>
</feature>
<comment type="subcellular location">
    <subcellularLocation>
        <location evidence="1">Cell membrane</location>
        <topology evidence="1">Multi-pass membrane protein</topology>
    </subcellularLocation>
</comment>
<feature type="active site" evidence="6">
    <location>
        <position position="340"/>
    </location>
</feature>
<dbReference type="SUPFAM" id="SSF53649">
    <property type="entry name" value="Alkaline phosphatase-like"/>
    <property type="match status" value="1"/>
</dbReference>
<proteinExistence type="predicted"/>
<dbReference type="PIRSF" id="PIRSF005091">
    <property type="entry name" value="Mmb_sulf_HI1246"/>
    <property type="match status" value="1"/>
</dbReference>
<feature type="binding site" evidence="7">
    <location>
        <position position="461"/>
    </location>
    <ligand>
        <name>substrate</name>
    </ligand>
</feature>